<dbReference type="Pfam" id="PF13499">
    <property type="entry name" value="EF-hand_7"/>
    <property type="match status" value="1"/>
</dbReference>
<dbReference type="GO" id="GO:0005509">
    <property type="term" value="F:calcium ion binding"/>
    <property type="evidence" value="ECO:0007669"/>
    <property type="project" value="InterPro"/>
</dbReference>
<feature type="compositionally biased region" description="Low complexity" evidence="2">
    <location>
        <begin position="52"/>
        <end position="64"/>
    </location>
</feature>
<dbReference type="OMA" id="DERVNIM"/>
<dbReference type="eggNOG" id="ENOG502RSPK">
    <property type="taxonomic scope" value="Eukaryota"/>
</dbReference>
<dbReference type="InterPro" id="IPR018247">
    <property type="entry name" value="EF_Hand_1_Ca_BS"/>
</dbReference>
<accession>F0ZDY4</accession>
<dbReference type="PROSITE" id="PS00018">
    <property type="entry name" value="EF_HAND_1"/>
    <property type="match status" value="1"/>
</dbReference>
<dbReference type="RefSeq" id="XP_003285628.1">
    <property type="nucleotide sequence ID" value="XM_003285580.1"/>
</dbReference>
<keyword evidence="5" id="KW-1185">Reference proteome</keyword>
<dbReference type="FunFam" id="1.10.238.10:FF:000868">
    <property type="entry name" value="Uncharacterized protein"/>
    <property type="match status" value="1"/>
</dbReference>
<protein>
    <recommendedName>
        <fullName evidence="3">EF-hand domain-containing protein</fullName>
    </recommendedName>
</protein>
<evidence type="ECO:0000313" key="4">
    <source>
        <dbReference type="EMBL" id="EGC37878.1"/>
    </source>
</evidence>
<sequence length="285" mass="32452">MTNNTTSNTTTTINNLSEDDREILAIELCEEANKLIKKLKVQEDENILEETTSSLSNTKLNSENTDNDSKEADDDEEEEFDENKTIEQITALFTKAIEIDITCLDAYLGLAYIKGIVKDYETAQQLLIKAQAIDPEDERVSLMKQTLEQDLLNDKQDKEDVDSMQDDECVLDTGKSSLNVPLIVINGKVTKKFIVILREIFDRFDLNKDNCLNKREMQLYSKAVNGQEMDPHSLQSILSHYDSNRTKGLTFTGFVELYVNQTIEDPSETIKDLNTLGYNKNLVKK</sequence>
<dbReference type="VEuPathDB" id="AmoebaDB:DICPUDRAFT_149515"/>
<dbReference type="SUPFAM" id="SSF48452">
    <property type="entry name" value="TPR-like"/>
    <property type="match status" value="1"/>
</dbReference>
<evidence type="ECO:0000259" key="3">
    <source>
        <dbReference type="PROSITE" id="PS50222"/>
    </source>
</evidence>
<dbReference type="InterPro" id="IPR011990">
    <property type="entry name" value="TPR-like_helical_dom_sf"/>
</dbReference>
<dbReference type="SUPFAM" id="SSF47473">
    <property type="entry name" value="EF-hand"/>
    <property type="match status" value="1"/>
</dbReference>
<dbReference type="KEGG" id="dpp:DICPUDRAFT_149515"/>
<dbReference type="STRING" id="5786.F0ZDY4"/>
<dbReference type="InParanoid" id="F0ZDY4"/>
<proteinExistence type="predicted"/>
<dbReference type="OrthoDB" id="18340at2759"/>
<dbReference type="Proteomes" id="UP000001064">
    <property type="component" value="Unassembled WGS sequence"/>
</dbReference>
<dbReference type="GeneID" id="10499031"/>
<dbReference type="EMBL" id="GL870989">
    <property type="protein sequence ID" value="EGC37878.1"/>
    <property type="molecule type" value="Genomic_DNA"/>
</dbReference>
<dbReference type="InterPro" id="IPR011992">
    <property type="entry name" value="EF-hand-dom_pair"/>
</dbReference>
<dbReference type="Gene3D" id="1.25.40.10">
    <property type="entry name" value="Tetratricopeptide repeat domain"/>
    <property type="match status" value="1"/>
</dbReference>
<keyword evidence="1" id="KW-0106">Calcium</keyword>
<dbReference type="InterPro" id="IPR002048">
    <property type="entry name" value="EF_hand_dom"/>
</dbReference>
<evidence type="ECO:0000256" key="2">
    <source>
        <dbReference type="SAM" id="MobiDB-lite"/>
    </source>
</evidence>
<evidence type="ECO:0000256" key="1">
    <source>
        <dbReference type="ARBA" id="ARBA00022837"/>
    </source>
</evidence>
<gene>
    <name evidence="4" type="ORF">DICPUDRAFT_149515</name>
</gene>
<feature type="region of interest" description="Disordered" evidence="2">
    <location>
        <begin position="52"/>
        <end position="82"/>
    </location>
</feature>
<name>F0ZDY4_DICPU</name>
<dbReference type="PROSITE" id="PS50222">
    <property type="entry name" value="EF_HAND_2"/>
    <property type="match status" value="1"/>
</dbReference>
<feature type="domain" description="EF-hand" evidence="3">
    <location>
        <begin position="192"/>
        <end position="227"/>
    </location>
</feature>
<evidence type="ECO:0000313" key="5">
    <source>
        <dbReference type="Proteomes" id="UP000001064"/>
    </source>
</evidence>
<dbReference type="AlphaFoldDB" id="F0ZDY4"/>
<dbReference type="Gene3D" id="1.10.238.10">
    <property type="entry name" value="EF-hand"/>
    <property type="match status" value="1"/>
</dbReference>
<organism evidence="4 5">
    <name type="scientific">Dictyostelium purpureum</name>
    <name type="common">Slime mold</name>
    <dbReference type="NCBI Taxonomy" id="5786"/>
    <lineage>
        <taxon>Eukaryota</taxon>
        <taxon>Amoebozoa</taxon>
        <taxon>Evosea</taxon>
        <taxon>Eumycetozoa</taxon>
        <taxon>Dictyostelia</taxon>
        <taxon>Dictyosteliales</taxon>
        <taxon>Dictyosteliaceae</taxon>
        <taxon>Dictyostelium</taxon>
    </lineage>
</organism>
<reference evidence="5" key="1">
    <citation type="journal article" date="2011" name="Genome Biol.">
        <title>Comparative genomics of the social amoebae Dictyostelium discoideum and Dictyostelium purpureum.</title>
        <authorList>
            <consortium name="US DOE Joint Genome Institute (JGI-PGF)"/>
            <person name="Sucgang R."/>
            <person name="Kuo A."/>
            <person name="Tian X."/>
            <person name="Salerno W."/>
            <person name="Parikh A."/>
            <person name="Feasley C.L."/>
            <person name="Dalin E."/>
            <person name="Tu H."/>
            <person name="Huang E."/>
            <person name="Barry K."/>
            <person name="Lindquist E."/>
            <person name="Shapiro H."/>
            <person name="Bruce D."/>
            <person name="Schmutz J."/>
            <person name="Salamov A."/>
            <person name="Fey P."/>
            <person name="Gaudet P."/>
            <person name="Anjard C."/>
            <person name="Babu M.M."/>
            <person name="Basu S."/>
            <person name="Bushmanova Y."/>
            <person name="van der Wel H."/>
            <person name="Katoh-Kurasawa M."/>
            <person name="Dinh C."/>
            <person name="Coutinho P.M."/>
            <person name="Saito T."/>
            <person name="Elias M."/>
            <person name="Schaap P."/>
            <person name="Kay R.R."/>
            <person name="Henrissat B."/>
            <person name="Eichinger L."/>
            <person name="Rivero F."/>
            <person name="Putnam N.H."/>
            <person name="West C.M."/>
            <person name="Loomis W.F."/>
            <person name="Chisholm R.L."/>
            <person name="Shaulsky G."/>
            <person name="Strassmann J.E."/>
            <person name="Queller D.C."/>
            <person name="Kuspa A."/>
            <person name="Grigoriev I.V."/>
        </authorList>
    </citation>
    <scope>NUCLEOTIDE SEQUENCE [LARGE SCALE GENOMIC DNA]</scope>
    <source>
        <strain evidence="5">QSDP1</strain>
    </source>
</reference>
<feature type="compositionally biased region" description="Acidic residues" evidence="2">
    <location>
        <begin position="71"/>
        <end position="81"/>
    </location>
</feature>